<comment type="caution">
    <text evidence="1">The sequence shown here is derived from an EMBL/GenBank/DDBJ whole genome shotgun (WGS) entry which is preliminary data.</text>
</comment>
<accession>A0A1V4BTP5</accession>
<dbReference type="CDD" id="cd22366">
    <property type="entry name" value="XisH-like"/>
    <property type="match status" value="1"/>
</dbReference>
<dbReference type="InterPro" id="IPR011335">
    <property type="entry name" value="Restrct_endonuc-II-like"/>
</dbReference>
<dbReference type="InterPro" id="IPR011856">
    <property type="entry name" value="tRNA_endonuc-like_dom_sf"/>
</dbReference>
<evidence type="ECO:0000313" key="2">
    <source>
        <dbReference type="Proteomes" id="UP000189835"/>
    </source>
</evidence>
<dbReference type="SUPFAM" id="SSF52980">
    <property type="entry name" value="Restriction endonuclease-like"/>
    <property type="match status" value="1"/>
</dbReference>
<dbReference type="Gene3D" id="3.40.1350.10">
    <property type="match status" value="1"/>
</dbReference>
<dbReference type="Proteomes" id="UP000189835">
    <property type="component" value="Unassembled WGS sequence"/>
</dbReference>
<gene>
    <name evidence="1" type="ORF">B1L04_17575</name>
</gene>
<dbReference type="Pfam" id="PF08814">
    <property type="entry name" value="XisH"/>
    <property type="match status" value="1"/>
</dbReference>
<dbReference type="AlphaFoldDB" id="A0A1V4BTP5"/>
<protein>
    <submittedName>
        <fullName evidence="1">Fatty-acid synthase</fullName>
    </submittedName>
</protein>
<evidence type="ECO:0000313" key="1">
    <source>
        <dbReference type="EMBL" id="OPF17714.1"/>
    </source>
</evidence>
<dbReference type="RefSeq" id="WP_002758888.1">
    <property type="nucleotide sequence ID" value="NZ_MVGR01000004.1"/>
</dbReference>
<reference evidence="1 2" key="1">
    <citation type="submission" date="2017-02" db="EMBL/GenBank/DDBJ databases">
        <title>Genome sequence of Microcystis aeruginosa KW.</title>
        <authorList>
            <person name="Oh H.-M."/>
            <person name="Ahn C.-Y."/>
            <person name="Jeong H."/>
            <person name="Srivastava A."/>
            <person name="Lee H.-G."/>
            <person name="Kang S.-R."/>
        </authorList>
    </citation>
    <scope>NUCLEOTIDE SEQUENCE [LARGE SCALE GENOMIC DNA]</scope>
    <source>
        <strain evidence="1 2">KW</strain>
    </source>
</reference>
<proteinExistence type="predicted"/>
<name>A0A1V4BTP5_MICAE</name>
<dbReference type="GO" id="GO:0003676">
    <property type="term" value="F:nucleic acid binding"/>
    <property type="evidence" value="ECO:0007669"/>
    <property type="project" value="InterPro"/>
</dbReference>
<dbReference type="InterPro" id="IPR014919">
    <property type="entry name" value="XisH"/>
</dbReference>
<organism evidence="1 2">
    <name type="scientific">Microcystis aeruginosa KW</name>
    <dbReference type="NCBI Taxonomy" id="1960155"/>
    <lineage>
        <taxon>Bacteria</taxon>
        <taxon>Bacillati</taxon>
        <taxon>Cyanobacteriota</taxon>
        <taxon>Cyanophyceae</taxon>
        <taxon>Oscillatoriophycideae</taxon>
        <taxon>Chroococcales</taxon>
        <taxon>Microcystaceae</taxon>
        <taxon>Microcystis</taxon>
    </lineage>
</organism>
<sequence>MPAKDIYHDTVRTALDKDGWTITHDPLIIRWGKRDLYIDLGAEKIIAAEKDNQKIAIEIKSFVGKSSIDDLEKALGQYILYYDLLTKLKSERTLYLAIHQQAFADIFEDPIGQVLLDNKRLKLLIFDEIEEVILRWIG</sequence>
<dbReference type="EMBL" id="MVGR01000004">
    <property type="protein sequence ID" value="OPF17714.1"/>
    <property type="molecule type" value="Genomic_DNA"/>
</dbReference>